<dbReference type="Proteomes" id="UP000887116">
    <property type="component" value="Unassembled WGS sequence"/>
</dbReference>
<reference evidence="1" key="1">
    <citation type="submission" date="2020-07" db="EMBL/GenBank/DDBJ databases">
        <title>Multicomponent nature underlies the extraordinary mechanical properties of spider dragline silk.</title>
        <authorList>
            <person name="Kono N."/>
            <person name="Nakamura H."/>
            <person name="Mori M."/>
            <person name="Yoshida Y."/>
            <person name="Ohtoshi R."/>
            <person name="Malay A.D."/>
            <person name="Moran D.A.P."/>
            <person name="Tomita M."/>
            <person name="Numata K."/>
            <person name="Arakawa K."/>
        </authorList>
    </citation>
    <scope>NUCLEOTIDE SEQUENCE</scope>
</reference>
<evidence type="ECO:0000313" key="1">
    <source>
        <dbReference type="EMBL" id="GFR30871.1"/>
    </source>
</evidence>
<dbReference type="OrthoDB" id="6435912at2759"/>
<name>A0A8X6HVG9_TRICU</name>
<evidence type="ECO:0000313" key="2">
    <source>
        <dbReference type="Proteomes" id="UP000887116"/>
    </source>
</evidence>
<protein>
    <submittedName>
        <fullName evidence="1">CCHC-type domain-containing protein</fullName>
    </submittedName>
</protein>
<dbReference type="AlphaFoldDB" id="A0A8X6HVG9"/>
<keyword evidence="2" id="KW-1185">Reference proteome</keyword>
<organism evidence="1 2">
    <name type="scientific">Trichonephila clavata</name>
    <name type="common">Joro spider</name>
    <name type="synonym">Nephila clavata</name>
    <dbReference type="NCBI Taxonomy" id="2740835"/>
    <lineage>
        <taxon>Eukaryota</taxon>
        <taxon>Metazoa</taxon>
        <taxon>Ecdysozoa</taxon>
        <taxon>Arthropoda</taxon>
        <taxon>Chelicerata</taxon>
        <taxon>Arachnida</taxon>
        <taxon>Araneae</taxon>
        <taxon>Araneomorphae</taxon>
        <taxon>Entelegynae</taxon>
        <taxon>Araneoidea</taxon>
        <taxon>Nephilidae</taxon>
        <taxon>Trichonephila</taxon>
    </lineage>
</organism>
<accession>A0A8X6HVG9</accession>
<proteinExistence type="predicted"/>
<dbReference type="EMBL" id="BMAO01009431">
    <property type="protein sequence ID" value="GFR30871.1"/>
    <property type="molecule type" value="Genomic_DNA"/>
</dbReference>
<gene>
    <name evidence="1" type="primary">AVEN_226615_1</name>
    <name evidence="1" type="ORF">TNCT_150691</name>
</gene>
<sequence length="70" mass="8145">MKQNLLDEFSDKINSIQSHQLMESRRMKPHETLQEYFLAMRDSAHRGCLDTSSLIEHTINGFPDSLQINP</sequence>
<comment type="caution">
    <text evidence="1">The sequence shown here is derived from an EMBL/GenBank/DDBJ whole genome shotgun (WGS) entry which is preliminary data.</text>
</comment>